<dbReference type="Pfam" id="PF14080">
    <property type="entry name" value="DUF4261"/>
    <property type="match status" value="1"/>
</dbReference>
<protein>
    <recommendedName>
        <fullName evidence="1">DUF4261 domain-containing protein</fullName>
    </recommendedName>
</protein>
<dbReference type="HOGENOM" id="CLU_056940_0_0_0"/>
<dbReference type="InterPro" id="IPR025357">
    <property type="entry name" value="DUF4261"/>
</dbReference>
<dbReference type="AlphaFoldDB" id="A3ZMH2"/>
<gene>
    <name evidence="2" type="ORF">DSM3645_00485</name>
</gene>
<evidence type="ECO:0000313" key="2">
    <source>
        <dbReference type="EMBL" id="EAQ82145.1"/>
    </source>
</evidence>
<dbReference type="RefSeq" id="WP_002649987.1">
    <property type="nucleotide sequence ID" value="NZ_AANZ01000002.1"/>
</dbReference>
<dbReference type="STRING" id="314230.DSM3645_00485"/>
<feature type="domain" description="DUF4261" evidence="1">
    <location>
        <begin position="192"/>
        <end position="266"/>
    </location>
</feature>
<dbReference type="OrthoDB" id="277550at2"/>
<dbReference type="EMBL" id="AANZ01000002">
    <property type="protein sequence ID" value="EAQ82145.1"/>
    <property type="molecule type" value="Genomic_DNA"/>
</dbReference>
<sequence>MEAAKAYVVRLLYRSRPAPCKGDILAKLEKHAPDVAPLDGDRDEGMLAFVRSAPLYEKAQWIASPAPLDRETRDDAWSEALEQAWNWPAAREVVPDCKFEIQIADVRATQMPAARRLRMIQQIVAAILQSAPCDAIFWTSSRSFVSPDDFLASVDSLEEHPWLAPGAIHIRQFRIVEYEDGVDASLQDTLVDSVGLTPLGIPDVQCHFRGIDAQLVAPLLYRAACNLFETGKVAAGDAVAGIRPGQFWRHRGEKSLAPPQRTVVDITPNGGQKSGVRE</sequence>
<reference evidence="2 3" key="1">
    <citation type="submission" date="2006-02" db="EMBL/GenBank/DDBJ databases">
        <authorList>
            <person name="Amann R."/>
            <person name="Ferriera S."/>
            <person name="Johnson J."/>
            <person name="Kravitz S."/>
            <person name="Halpern A."/>
            <person name="Remington K."/>
            <person name="Beeson K."/>
            <person name="Tran B."/>
            <person name="Rogers Y.-H."/>
            <person name="Friedman R."/>
            <person name="Venter J.C."/>
        </authorList>
    </citation>
    <scope>NUCLEOTIDE SEQUENCE [LARGE SCALE GENOMIC DNA]</scope>
    <source>
        <strain evidence="2 3">DSM 3645</strain>
    </source>
</reference>
<evidence type="ECO:0000313" key="3">
    <source>
        <dbReference type="Proteomes" id="UP000004358"/>
    </source>
</evidence>
<proteinExistence type="predicted"/>
<evidence type="ECO:0000259" key="1">
    <source>
        <dbReference type="Pfam" id="PF14080"/>
    </source>
</evidence>
<comment type="caution">
    <text evidence="2">The sequence shown here is derived from an EMBL/GenBank/DDBJ whole genome shotgun (WGS) entry which is preliminary data.</text>
</comment>
<dbReference type="Proteomes" id="UP000004358">
    <property type="component" value="Unassembled WGS sequence"/>
</dbReference>
<name>A3ZMH2_9BACT</name>
<organism evidence="2 3">
    <name type="scientific">Blastopirellula marina DSM 3645</name>
    <dbReference type="NCBI Taxonomy" id="314230"/>
    <lineage>
        <taxon>Bacteria</taxon>
        <taxon>Pseudomonadati</taxon>
        <taxon>Planctomycetota</taxon>
        <taxon>Planctomycetia</taxon>
        <taxon>Pirellulales</taxon>
        <taxon>Pirellulaceae</taxon>
        <taxon>Blastopirellula</taxon>
    </lineage>
</organism>
<accession>A3ZMH2</accession>